<protein>
    <recommendedName>
        <fullName evidence="1">Metalloprotease TldD/E C-terminal domain-containing protein</fullName>
    </recommendedName>
</protein>
<dbReference type="PANTHER" id="PTHR43421:SF1">
    <property type="entry name" value="METALLOPROTEASE PMBA"/>
    <property type="match status" value="1"/>
</dbReference>
<dbReference type="GO" id="GO:0006508">
    <property type="term" value="P:proteolysis"/>
    <property type="evidence" value="ECO:0007669"/>
    <property type="project" value="InterPro"/>
</dbReference>
<feature type="domain" description="Metalloprotease TldD/E C-terminal" evidence="1">
    <location>
        <begin position="3"/>
        <end position="67"/>
    </location>
</feature>
<gene>
    <name evidence="2" type="ORF">S12H4_11419</name>
</gene>
<evidence type="ECO:0000313" key="2">
    <source>
        <dbReference type="EMBL" id="GAI75639.1"/>
    </source>
</evidence>
<dbReference type="EMBL" id="BARW01005124">
    <property type="protein sequence ID" value="GAI75639.1"/>
    <property type="molecule type" value="Genomic_DNA"/>
</dbReference>
<reference evidence="2" key="1">
    <citation type="journal article" date="2014" name="Front. Microbiol.">
        <title>High frequency of phylogenetically diverse reductive dehalogenase-homologous genes in deep subseafloor sedimentary metagenomes.</title>
        <authorList>
            <person name="Kawai M."/>
            <person name="Futagami T."/>
            <person name="Toyoda A."/>
            <person name="Takaki Y."/>
            <person name="Nishi S."/>
            <person name="Hori S."/>
            <person name="Arai W."/>
            <person name="Tsubouchi T."/>
            <person name="Morono Y."/>
            <person name="Uchiyama I."/>
            <person name="Ito T."/>
            <person name="Fujiyama A."/>
            <person name="Inagaki F."/>
            <person name="Takami H."/>
        </authorList>
    </citation>
    <scope>NUCLEOTIDE SEQUENCE</scope>
    <source>
        <strain evidence="2">Expedition CK06-06</strain>
    </source>
</reference>
<dbReference type="InterPro" id="IPR045569">
    <property type="entry name" value="Metalloprtase-TldD/E_C"/>
</dbReference>
<accession>X1T6J4</accession>
<comment type="caution">
    <text evidence="2">The sequence shown here is derived from an EMBL/GenBank/DDBJ whole genome shotgun (WGS) entry which is preliminary data.</text>
</comment>
<dbReference type="AlphaFoldDB" id="X1T6J4"/>
<evidence type="ECO:0000259" key="1">
    <source>
        <dbReference type="Pfam" id="PF19289"/>
    </source>
</evidence>
<dbReference type="InterPro" id="IPR036059">
    <property type="entry name" value="TldD/PmbA_sf"/>
</dbReference>
<dbReference type="Pfam" id="PF19289">
    <property type="entry name" value="PmbA_TldD_3rd"/>
    <property type="match status" value="1"/>
</dbReference>
<dbReference type="InterPro" id="IPR047657">
    <property type="entry name" value="PmbA"/>
</dbReference>
<sequence>LMGEFSVNLDLGYKIKDGKIRGRIKNVMISGNTYKMLKELVTIGRDARFVGSVRTPPLYFKEINVVG</sequence>
<name>X1T6J4_9ZZZZ</name>
<dbReference type="GO" id="GO:0005829">
    <property type="term" value="C:cytosol"/>
    <property type="evidence" value="ECO:0007669"/>
    <property type="project" value="TreeGrafter"/>
</dbReference>
<dbReference type="SUPFAM" id="SSF111283">
    <property type="entry name" value="Putative modulator of DNA gyrase, PmbA/TldD"/>
    <property type="match status" value="1"/>
</dbReference>
<feature type="non-terminal residue" evidence="2">
    <location>
        <position position="1"/>
    </location>
</feature>
<dbReference type="PANTHER" id="PTHR43421">
    <property type="entry name" value="METALLOPROTEASE PMBA"/>
    <property type="match status" value="1"/>
</dbReference>
<organism evidence="2">
    <name type="scientific">marine sediment metagenome</name>
    <dbReference type="NCBI Taxonomy" id="412755"/>
    <lineage>
        <taxon>unclassified sequences</taxon>
        <taxon>metagenomes</taxon>
        <taxon>ecological metagenomes</taxon>
    </lineage>
</organism>
<proteinExistence type="predicted"/>
<dbReference type="GO" id="GO:0008237">
    <property type="term" value="F:metallopeptidase activity"/>
    <property type="evidence" value="ECO:0007669"/>
    <property type="project" value="InterPro"/>
</dbReference>